<dbReference type="AlphaFoldDB" id="A0A4R1QU89"/>
<dbReference type="OrthoDB" id="2143989at2"/>
<feature type="transmembrane region" description="Helical" evidence="1">
    <location>
        <begin position="577"/>
        <end position="596"/>
    </location>
</feature>
<reference evidence="2 3" key="1">
    <citation type="submission" date="2019-03" db="EMBL/GenBank/DDBJ databases">
        <title>Genomic Encyclopedia of Type Strains, Phase IV (KMG-IV): sequencing the most valuable type-strain genomes for metagenomic binning, comparative biology and taxonomic classification.</title>
        <authorList>
            <person name="Goeker M."/>
        </authorList>
    </citation>
    <scope>NUCLEOTIDE SEQUENCE [LARGE SCALE GENOMIC DNA]</scope>
    <source>
        <strain evidence="2 3">DSM 100451</strain>
    </source>
</reference>
<accession>A0A4R1QU89</accession>
<keyword evidence="1" id="KW-0812">Transmembrane</keyword>
<dbReference type="RefSeq" id="WP_058963862.1">
    <property type="nucleotide sequence ID" value="NZ_CABKVM010000015.1"/>
</dbReference>
<dbReference type="Proteomes" id="UP000295184">
    <property type="component" value="Unassembled WGS sequence"/>
</dbReference>
<feature type="transmembrane region" description="Helical" evidence="1">
    <location>
        <begin position="148"/>
        <end position="169"/>
    </location>
</feature>
<feature type="transmembrane region" description="Helical" evidence="1">
    <location>
        <begin position="354"/>
        <end position="372"/>
    </location>
</feature>
<feature type="transmembrane region" description="Helical" evidence="1">
    <location>
        <begin position="311"/>
        <end position="334"/>
    </location>
</feature>
<organism evidence="2 3">
    <name type="scientific">Allofournierella massiliensis</name>
    <dbReference type="NCBI Taxonomy" id="1650663"/>
    <lineage>
        <taxon>Bacteria</taxon>
        <taxon>Bacillati</taxon>
        <taxon>Bacillota</taxon>
        <taxon>Clostridia</taxon>
        <taxon>Eubacteriales</taxon>
        <taxon>Oscillospiraceae</taxon>
        <taxon>Allofournierella</taxon>
    </lineage>
</organism>
<dbReference type="InterPro" id="IPR046062">
    <property type="entry name" value="DUF6020"/>
</dbReference>
<evidence type="ECO:0000313" key="2">
    <source>
        <dbReference type="EMBL" id="TCL53710.1"/>
    </source>
</evidence>
<proteinExistence type="predicted"/>
<dbReference type="EMBL" id="SLUM01000028">
    <property type="protein sequence ID" value="TCL53710.1"/>
    <property type="molecule type" value="Genomic_DNA"/>
</dbReference>
<sequence>MENTAAVKRWGAAAGLAWLSSLAFSLDVLDPVARAKEQTVEGVALTVLLAVFYHWAMEKTPADSRQQRRMLPLAALLGLFTLTGLSMEASDSLAFLYSGLVCLAKAAAVWAGYAVLIYFCLRAVFYGLDRLAASPGRSRKGPGWLKTASPKTVLCSMGVILLCWLPYYICLFPGASNSDTWWQLEQVTGAQPLNAGHPLLHTFLQSGLILAGKTLLGSWNAGVFLAVLVQSLSMAAVLAYSVHFLVRLNVRPVLLGLLLALYGLVPTFPRSATILMKDTPYSFSVLLFTVLVLEAVLLPQQFAAKRYKKPLAALAAFLVCTMRYNGPVLLIGVLLFSGPALWKTAKSSRARAALAAWLVLPLVLGYGISAGLKALPGVEQANPNETLSVPLQQTGRFVRDFGDEVTDEEREVIDRVVQYDQLAEVYTPWLADPIKSYINREDATDADRAAYRQVWMAQTLRHPVNALEAFVNLNYGWVYPGVTNPCWSYSPVADNDYVTRPALLDRLEALLDKADFAFLLPVTSWFENLGLAAWGLLALGAWLSVRRVKGLGGALSMQYLTLLMCLFGPVFFGHGRYGWPLLFCWPVLLAAAIFAARRNGGRA</sequence>
<protein>
    <submittedName>
        <fullName evidence="2">Uncharacterized protein</fullName>
    </submittedName>
</protein>
<evidence type="ECO:0000313" key="3">
    <source>
        <dbReference type="Proteomes" id="UP000295184"/>
    </source>
</evidence>
<feature type="transmembrane region" description="Helical" evidence="1">
    <location>
        <begin position="223"/>
        <end position="246"/>
    </location>
</feature>
<feature type="transmembrane region" description="Helical" evidence="1">
    <location>
        <begin position="253"/>
        <end position="269"/>
    </location>
</feature>
<evidence type="ECO:0000256" key="1">
    <source>
        <dbReference type="SAM" id="Phobius"/>
    </source>
</evidence>
<feature type="transmembrane region" description="Helical" evidence="1">
    <location>
        <begin position="107"/>
        <end position="128"/>
    </location>
</feature>
<keyword evidence="1" id="KW-1133">Transmembrane helix</keyword>
<feature type="transmembrane region" description="Helical" evidence="1">
    <location>
        <begin position="39"/>
        <end position="57"/>
    </location>
</feature>
<gene>
    <name evidence="2" type="ORF">EDD77_12835</name>
</gene>
<comment type="caution">
    <text evidence="2">The sequence shown here is derived from an EMBL/GenBank/DDBJ whole genome shotgun (WGS) entry which is preliminary data.</text>
</comment>
<feature type="transmembrane region" description="Helical" evidence="1">
    <location>
        <begin position="551"/>
        <end position="571"/>
    </location>
</feature>
<keyword evidence="1" id="KW-0472">Membrane</keyword>
<name>A0A4R1QU89_9FIRM</name>
<dbReference type="STRING" id="1650663.GCA_001486665_01416"/>
<feature type="transmembrane region" description="Helical" evidence="1">
    <location>
        <begin position="69"/>
        <end position="87"/>
    </location>
</feature>
<dbReference type="Pfam" id="PF19484">
    <property type="entry name" value="DUF6020"/>
    <property type="match status" value="1"/>
</dbReference>
<feature type="transmembrane region" description="Helical" evidence="1">
    <location>
        <begin position="281"/>
        <end position="299"/>
    </location>
</feature>